<organism evidence="4 5">
    <name type="scientific">Algoriphagus machipongonensis</name>
    <dbReference type="NCBI Taxonomy" id="388413"/>
    <lineage>
        <taxon>Bacteria</taxon>
        <taxon>Pseudomonadati</taxon>
        <taxon>Bacteroidota</taxon>
        <taxon>Cytophagia</taxon>
        <taxon>Cytophagales</taxon>
        <taxon>Cyclobacteriaceae</taxon>
        <taxon>Algoriphagus</taxon>
    </lineage>
</organism>
<evidence type="ECO:0000313" key="5">
    <source>
        <dbReference type="Proteomes" id="UP000003919"/>
    </source>
</evidence>
<dbReference type="Pfam" id="PF00155">
    <property type="entry name" value="Aminotran_1_2"/>
    <property type="match status" value="1"/>
</dbReference>
<evidence type="ECO:0000256" key="2">
    <source>
        <dbReference type="ARBA" id="ARBA00022679"/>
    </source>
</evidence>
<proteinExistence type="predicted"/>
<name>A3HUD3_9BACT</name>
<keyword evidence="2" id="KW-0808">Transferase</keyword>
<dbReference type="GO" id="GO:0030170">
    <property type="term" value="F:pyridoxal phosphate binding"/>
    <property type="evidence" value="ECO:0007669"/>
    <property type="project" value="InterPro"/>
</dbReference>
<dbReference type="Gene3D" id="3.40.640.10">
    <property type="entry name" value="Type I PLP-dependent aspartate aminotransferase-like (Major domain)"/>
    <property type="match status" value="1"/>
</dbReference>
<dbReference type="PANTHER" id="PTHR13693">
    <property type="entry name" value="CLASS II AMINOTRANSFERASE/8-AMINO-7-OXONONANOATE SYNTHASE"/>
    <property type="match status" value="1"/>
</dbReference>
<dbReference type="InterPro" id="IPR050087">
    <property type="entry name" value="AON_synthase_class-II"/>
</dbReference>
<dbReference type="STRING" id="388413.ALPR1_00900"/>
<reference evidence="4 5" key="1">
    <citation type="journal article" date="2011" name="J. Bacteriol.">
        <title>Complete genome sequence of Algoriphagus sp. PR1, bacterial prey of a colony-forming choanoflagellate.</title>
        <authorList>
            <person name="Alegado R.A."/>
            <person name="Ferriera S."/>
            <person name="Nusbaum C."/>
            <person name="Young S.K."/>
            <person name="Zeng Q."/>
            <person name="Imamovic A."/>
            <person name="Fairclough S.R."/>
            <person name="King N."/>
        </authorList>
    </citation>
    <scope>NUCLEOTIDE SEQUENCE [LARGE SCALE GENOMIC DNA]</scope>
    <source>
        <strain evidence="4 5">PR1</strain>
    </source>
</reference>
<comment type="caution">
    <text evidence="4">The sequence shown here is derived from an EMBL/GenBank/DDBJ whole genome shotgun (WGS) entry which is preliminary data.</text>
</comment>
<evidence type="ECO:0000256" key="1">
    <source>
        <dbReference type="ARBA" id="ARBA00001933"/>
    </source>
</evidence>
<protein>
    <recommendedName>
        <fullName evidence="3">Aminotransferase class I/classII large domain-containing protein</fullName>
    </recommendedName>
</protein>
<evidence type="ECO:0000259" key="3">
    <source>
        <dbReference type="Pfam" id="PF00155"/>
    </source>
</evidence>
<dbReference type="Gene3D" id="3.90.1150.10">
    <property type="entry name" value="Aspartate Aminotransferase, domain 1"/>
    <property type="match status" value="1"/>
</dbReference>
<gene>
    <name evidence="4" type="ORF">ALPR1_00900</name>
</gene>
<evidence type="ECO:0000313" key="4">
    <source>
        <dbReference type="EMBL" id="EAZ81755.1"/>
    </source>
</evidence>
<dbReference type="InterPro" id="IPR004839">
    <property type="entry name" value="Aminotransferase_I/II_large"/>
</dbReference>
<dbReference type="OrthoDB" id="846426at2"/>
<dbReference type="SUPFAM" id="SSF53383">
    <property type="entry name" value="PLP-dependent transferases"/>
    <property type="match status" value="1"/>
</dbReference>
<dbReference type="AlphaFoldDB" id="A3HUD3"/>
<keyword evidence="5" id="KW-1185">Reference proteome</keyword>
<dbReference type="InterPro" id="IPR015421">
    <property type="entry name" value="PyrdxlP-dep_Trfase_major"/>
</dbReference>
<dbReference type="EMBL" id="AAXU02000001">
    <property type="protein sequence ID" value="EAZ81755.1"/>
    <property type="molecule type" value="Genomic_DNA"/>
</dbReference>
<dbReference type="InterPro" id="IPR015424">
    <property type="entry name" value="PyrdxlP-dep_Trfase"/>
</dbReference>
<accession>A3HUD3</accession>
<dbReference type="Proteomes" id="UP000003919">
    <property type="component" value="Chromosome"/>
</dbReference>
<dbReference type="InterPro" id="IPR015422">
    <property type="entry name" value="PyrdxlP-dep_Trfase_small"/>
</dbReference>
<comment type="cofactor">
    <cofactor evidence="1">
        <name>pyridoxal 5'-phosphate</name>
        <dbReference type="ChEBI" id="CHEBI:597326"/>
    </cofactor>
</comment>
<dbReference type="GO" id="GO:0016740">
    <property type="term" value="F:transferase activity"/>
    <property type="evidence" value="ECO:0007669"/>
    <property type="project" value="UniProtKB-KW"/>
</dbReference>
<feature type="domain" description="Aminotransferase class I/classII large" evidence="3">
    <location>
        <begin position="65"/>
        <end position="346"/>
    </location>
</feature>
<dbReference type="EMBL" id="CM001023">
    <property type="protein sequence ID" value="EAZ81755.1"/>
    <property type="molecule type" value="Genomic_DNA"/>
</dbReference>
<dbReference type="RefSeq" id="WP_008197748.1">
    <property type="nucleotide sequence ID" value="NZ_CM001023.1"/>
</dbReference>
<sequence length="353" mass="39756">MNTFFLESAIDRQISFGGKSYFFFSGTSYLGIGQNAEFQEQLILGMKKWGLNHGMSRINNVRLSVYDEFEAYFAQQAQADAALVMSSGYLAGMTALQLLTSKTDQIWVAPDTHPAILPLNLKPDPRESFESWKNNCLEKSHNLPPQRIVFLGNAVNPLIPEIHDYTWLKHIAQKHEVSFLLDDSHAFGVLGNDIFGTYAQWKKLPIRLVVSGSLGKGLGIPGGIILSDQKTGESLKKLPIYGGASPCPPGYLQAFLNSKEAFKQQAKTLKDRVSYFHQKNKLPNEVYGAENYPVFSYTNENWVQKLEKKNIITSSFHYPTAKDPAVNRIIISAFHREDDIDYLLNTLQSIKQE</sequence>
<dbReference type="eggNOG" id="COG0156">
    <property type="taxonomic scope" value="Bacteria"/>
</dbReference>
<dbReference type="HOGENOM" id="CLU_015846_11_2_10"/>